<keyword evidence="4" id="KW-1185">Reference proteome</keyword>
<evidence type="ECO:0008006" key="5">
    <source>
        <dbReference type="Google" id="ProtNLM"/>
    </source>
</evidence>
<organism evidence="3 4">
    <name type="scientific">Anaeramoeba ignava</name>
    <name type="common">Anaerobic marine amoeba</name>
    <dbReference type="NCBI Taxonomy" id="1746090"/>
    <lineage>
        <taxon>Eukaryota</taxon>
        <taxon>Metamonada</taxon>
        <taxon>Anaeramoebidae</taxon>
        <taxon>Anaeramoeba</taxon>
    </lineage>
</organism>
<gene>
    <name evidence="3" type="ORF">M0811_02824</name>
</gene>
<feature type="signal peptide" evidence="2">
    <location>
        <begin position="1"/>
        <end position="23"/>
    </location>
</feature>
<dbReference type="CDD" id="cd12087">
    <property type="entry name" value="TM_EGFR-like"/>
    <property type="match status" value="1"/>
</dbReference>
<dbReference type="EMBL" id="JAPDFW010000125">
    <property type="protein sequence ID" value="KAJ5067636.1"/>
    <property type="molecule type" value="Genomic_DNA"/>
</dbReference>
<name>A0A9Q0L7R4_ANAIG</name>
<keyword evidence="1" id="KW-0812">Transmembrane</keyword>
<feature type="chain" id="PRO_5040341798" description="PSI domain-containing protein" evidence="2">
    <location>
        <begin position="24"/>
        <end position="263"/>
    </location>
</feature>
<keyword evidence="1" id="KW-0472">Membrane</keyword>
<feature type="transmembrane region" description="Helical" evidence="1">
    <location>
        <begin position="192"/>
        <end position="216"/>
    </location>
</feature>
<keyword evidence="1" id="KW-1133">Transmembrane helix</keyword>
<sequence length="263" mass="29331">MNLKSSVILFLQIFALIFYSKQSISPQNYEQITDDEICSQYTDCLNCVTHFADRVCGWCGTNSSCLHNESGLNCSDWYFGPHSLCPPDPHPSVYPVPTPSVSPTPVPVPFFRLECFSFYTDCFSCKQHYYDRSCGWCENVGLCYWGTESGPLPGACNSTDWSYGPNMSCVAPSPSPSSQPTPTSSHHSSHTVAILASTISGIVVLGLVTGIIVFFIRRKSHKSQIFEGKLYDREKSDPFKLNQVTKQRLITELDKSDNFNSLN</sequence>
<evidence type="ECO:0000256" key="1">
    <source>
        <dbReference type="SAM" id="Phobius"/>
    </source>
</evidence>
<comment type="caution">
    <text evidence="3">The sequence shown here is derived from an EMBL/GenBank/DDBJ whole genome shotgun (WGS) entry which is preliminary data.</text>
</comment>
<evidence type="ECO:0000313" key="3">
    <source>
        <dbReference type="EMBL" id="KAJ5067636.1"/>
    </source>
</evidence>
<reference evidence="3" key="1">
    <citation type="submission" date="2022-10" db="EMBL/GenBank/DDBJ databases">
        <title>Novel sulphate-reducing endosymbionts in the free-living metamonad Anaeramoeba.</title>
        <authorList>
            <person name="Jerlstrom-Hultqvist J."/>
            <person name="Cepicka I."/>
            <person name="Gallot-Lavallee L."/>
            <person name="Salas-Leiva D."/>
            <person name="Curtis B.A."/>
            <person name="Zahonova K."/>
            <person name="Pipaliya S."/>
            <person name="Dacks J."/>
            <person name="Roger A.J."/>
        </authorList>
    </citation>
    <scope>NUCLEOTIDE SEQUENCE</scope>
    <source>
        <strain evidence="3">BMAN</strain>
    </source>
</reference>
<evidence type="ECO:0000256" key="2">
    <source>
        <dbReference type="SAM" id="SignalP"/>
    </source>
</evidence>
<accession>A0A9Q0L7R4</accession>
<dbReference type="Proteomes" id="UP001149090">
    <property type="component" value="Unassembled WGS sequence"/>
</dbReference>
<dbReference type="AlphaFoldDB" id="A0A9Q0L7R4"/>
<proteinExistence type="predicted"/>
<evidence type="ECO:0000313" key="4">
    <source>
        <dbReference type="Proteomes" id="UP001149090"/>
    </source>
</evidence>
<keyword evidence="2" id="KW-0732">Signal</keyword>
<protein>
    <recommendedName>
        <fullName evidence="5">PSI domain-containing protein</fullName>
    </recommendedName>
</protein>
<dbReference type="OrthoDB" id="263283at2759"/>